<evidence type="ECO:0000313" key="1">
    <source>
        <dbReference type="Proteomes" id="UP000887576"/>
    </source>
</evidence>
<protein>
    <submittedName>
        <fullName evidence="2">Annexin</fullName>
    </submittedName>
</protein>
<sequence length="368" mass="42032">NPKLSSVPSLQSSTTNCPSNTPQSGRSVISRSISVEHTNSHQTEKKLLRNFQRRQLSDGAEDKLDLPDAHRKRIQRLNMPVIYRLYESQCDDLRGTVYGPDDTDFRPEEASKSLRQALSAGIHDTDFRPEEASKALRQALSAGIQCDDKVVIETLLQHNNFQRQKISAAYENMYNRVLTEDIEEIAGGFFLDCTLALLEPAHVYSTKLLHYAISSRSFNRPIAVEIALTSTASQLKVIRDAYYTEYRISLERDMNIKVEGLFGQMLKDLLLRSRDPDSTAVDLDYVDGLIECLNRNENGIDEIGRNLELFERIFINQSLTQLRSFLDRYDHQATKITDSDSSKSRDFETLIRKSVNIHADVRHMLLLF</sequence>
<dbReference type="Proteomes" id="UP000887576">
    <property type="component" value="Unplaced"/>
</dbReference>
<reference evidence="2" key="1">
    <citation type="submission" date="2022-11" db="UniProtKB">
        <authorList>
            <consortium name="WormBaseParasite"/>
        </authorList>
    </citation>
    <scope>IDENTIFICATION</scope>
</reference>
<organism evidence="1 2">
    <name type="scientific">Panagrolaimus sp. JU765</name>
    <dbReference type="NCBI Taxonomy" id="591449"/>
    <lineage>
        <taxon>Eukaryota</taxon>
        <taxon>Metazoa</taxon>
        <taxon>Ecdysozoa</taxon>
        <taxon>Nematoda</taxon>
        <taxon>Chromadorea</taxon>
        <taxon>Rhabditida</taxon>
        <taxon>Tylenchina</taxon>
        <taxon>Panagrolaimomorpha</taxon>
        <taxon>Panagrolaimoidea</taxon>
        <taxon>Panagrolaimidae</taxon>
        <taxon>Panagrolaimus</taxon>
    </lineage>
</organism>
<name>A0AC34PVI4_9BILA</name>
<proteinExistence type="predicted"/>
<dbReference type="WBParaSite" id="JU765_v2.g1034.t2">
    <property type="protein sequence ID" value="JU765_v2.g1034.t2"/>
    <property type="gene ID" value="JU765_v2.g1034"/>
</dbReference>
<evidence type="ECO:0000313" key="2">
    <source>
        <dbReference type="WBParaSite" id="JU765_v2.g1034.t2"/>
    </source>
</evidence>
<accession>A0AC34PVI4</accession>